<protein>
    <submittedName>
        <fullName evidence="1">Uncharacterized protein</fullName>
    </submittedName>
</protein>
<reference evidence="1 2" key="1">
    <citation type="submission" date="2020-07" db="EMBL/GenBank/DDBJ databases">
        <authorList>
            <person name="Cui H."/>
        </authorList>
    </citation>
    <scope>NUCLEOTIDE SEQUENCE [LARGE SCALE GENOMIC DNA]</scope>
    <source>
        <strain evidence="1 2">YPL8</strain>
    </source>
</reference>
<accession>A0A7D5KZF5</accession>
<sequence length="61" mass="7167">MTGGDYGERIEREDDTPLFDAAVRVETPCRDSFDRILDSRKLDINSIVLYEIYIRRQNESL</sequence>
<dbReference type="Proteomes" id="UP000509241">
    <property type="component" value="Chromosome"/>
</dbReference>
<gene>
    <name evidence="1" type="ORF">HYG82_09985</name>
</gene>
<proteinExistence type="predicted"/>
<evidence type="ECO:0000313" key="1">
    <source>
        <dbReference type="EMBL" id="QLG49160.1"/>
    </source>
</evidence>
<dbReference type="AlphaFoldDB" id="A0A7D5KZF5"/>
<keyword evidence="2" id="KW-1185">Reference proteome</keyword>
<evidence type="ECO:0000313" key="2">
    <source>
        <dbReference type="Proteomes" id="UP000509241"/>
    </source>
</evidence>
<name>A0A7D5KZF5_9EURY</name>
<dbReference type="EMBL" id="CP058601">
    <property type="protein sequence ID" value="QLG49160.1"/>
    <property type="molecule type" value="Genomic_DNA"/>
</dbReference>
<organism evidence="1 2">
    <name type="scientific">Natrinema halophilum</name>
    <dbReference type="NCBI Taxonomy" id="1699371"/>
    <lineage>
        <taxon>Archaea</taxon>
        <taxon>Methanobacteriati</taxon>
        <taxon>Methanobacteriota</taxon>
        <taxon>Stenosarchaea group</taxon>
        <taxon>Halobacteria</taxon>
        <taxon>Halobacteriales</taxon>
        <taxon>Natrialbaceae</taxon>
        <taxon>Natrinema</taxon>
    </lineage>
</organism>